<name>D6WZW2_TRICA</name>
<accession>D6WZW2</accession>
<dbReference type="HOGENOM" id="CLU_2674310_0_0_1"/>
<dbReference type="InParanoid" id="D6WZW2"/>
<dbReference type="AlphaFoldDB" id="D6WZW2"/>
<sequence length="75" mass="8328">MAQASSRTGLLIGNDFGLGTSASSYSTSTSSPIIRIRLLETKRICVAEWRRVHVPPKCVKCEKSAKFLQSKDEVW</sequence>
<keyword evidence="2" id="KW-1185">Reference proteome</keyword>
<reference evidence="1 2" key="1">
    <citation type="journal article" date="2008" name="Nature">
        <title>The genome of the model beetle and pest Tribolium castaneum.</title>
        <authorList>
            <consortium name="Tribolium Genome Sequencing Consortium"/>
            <person name="Richards S."/>
            <person name="Gibbs R.A."/>
            <person name="Weinstock G.M."/>
            <person name="Brown S.J."/>
            <person name="Denell R."/>
            <person name="Beeman R.W."/>
            <person name="Gibbs R."/>
            <person name="Beeman R.W."/>
            <person name="Brown S.J."/>
            <person name="Bucher G."/>
            <person name="Friedrich M."/>
            <person name="Grimmelikhuijzen C.J."/>
            <person name="Klingler M."/>
            <person name="Lorenzen M."/>
            <person name="Richards S."/>
            <person name="Roth S."/>
            <person name="Schroder R."/>
            <person name="Tautz D."/>
            <person name="Zdobnov E.M."/>
            <person name="Muzny D."/>
            <person name="Gibbs R.A."/>
            <person name="Weinstock G.M."/>
            <person name="Attaway T."/>
            <person name="Bell S."/>
            <person name="Buhay C.J."/>
            <person name="Chandrabose M.N."/>
            <person name="Chavez D."/>
            <person name="Clerk-Blankenburg K.P."/>
            <person name="Cree A."/>
            <person name="Dao M."/>
            <person name="Davis C."/>
            <person name="Chacko J."/>
            <person name="Dinh H."/>
            <person name="Dugan-Rocha S."/>
            <person name="Fowler G."/>
            <person name="Garner T.T."/>
            <person name="Garnes J."/>
            <person name="Gnirke A."/>
            <person name="Hawes A."/>
            <person name="Hernandez J."/>
            <person name="Hines S."/>
            <person name="Holder M."/>
            <person name="Hume J."/>
            <person name="Jhangiani S.N."/>
            <person name="Joshi V."/>
            <person name="Khan Z.M."/>
            <person name="Jackson L."/>
            <person name="Kovar C."/>
            <person name="Kowis A."/>
            <person name="Lee S."/>
            <person name="Lewis L.R."/>
            <person name="Margolis J."/>
            <person name="Morgan M."/>
            <person name="Nazareth L.V."/>
            <person name="Nguyen N."/>
            <person name="Okwuonu G."/>
            <person name="Parker D."/>
            <person name="Richards S."/>
            <person name="Ruiz S.J."/>
            <person name="Santibanez J."/>
            <person name="Savard J."/>
            <person name="Scherer S.E."/>
            <person name="Schneider B."/>
            <person name="Sodergren E."/>
            <person name="Tautz D."/>
            <person name="Vattahil S."/>
            <person name="Villasana D."/>
            <person name="White C.S."/>
            <person name="Wright R."/>
            <person name="Park Y."/>
            <person name="Beeman R.W."/>
            <person name="Lord J."/>
            <person name="Oppert B."/>
            <person name="Lorenzen M."/>
            <person name="Brown S."/>
            <person name="Wang L."/>
            <person name="Savard J."/>
            <person name="Tautz D."/>
            <person name="Richards S."/>
            <person name="Weinstock G."/>
            <person name="Gibbs R.A."/>
            <person name="Liu Y."/>
            <person name="Worley K."/>
            <person name="Weinstock G."/>
            <person name="Elsik C.G."/>
            <person name="Reese J.T."/>
            <person name="Elhaik E."/>
            <person name="Landan G."/>
            <person name="Graur D."/>
            <person name="Arensburger P."/>
            <person name="Atkinson P."/>
            <person name="Beeman R.W."/>
            <person name="Beidler J."/>
            <person name="Brown S.J."/>
            <person name="Demuth J.P."/>
            <person name="Drury D.W."/>
            <person name="Du Y.Z."/>
            <person name="Fujiwara H."/>
            <person name="Lorenzen M."/>
            <person name="Maselli V."/>
            <person name="Osanai M."/>
            <person name="Park Y."/>
            <person name="Robertson H.M."/>
            <person name="Tu Z."/>
            <person name="Wang J.J."/>
            <person name="Wang S."/>
            <person name="Richards S."/>
            <person name="Song H."/>
            <person name="Zhang L."/>
            <person name="Sodergren E."/>
            <person name="Werner D."/>
            <person name="Stanke M."/>
            <person name="Morgenstern B."/>
            <person name="Solovyev V."/>
            <person name="Kosarev P."/>
            <person name="Brown G."/>
            <person name="Chen H.C."/>
            <person name="Ermolaeva O."/>
            <person name="Hlavina W."/>
            <person name="Kapustin Y."/>
            <person name="Kiryutin B."/>
            <person name="Kitts P."/>
            <person name="Maglott D."/>
            <person name="Pruitt K."/>
            <person name="Sapojnikov V."/>
            <person name="Souvorov A."/>
            <person name="Mackey A.J."/>
            <person name="Waterhouse R.M."/>
            <person name="Wyder S."/>
            <person name="Zdobnov E.M."/>
            <person name="Zdobnov E.M."/>
            <person name="Wyder S."/>
            <person name="Kriventseva E.V."/>
            <person name="Kadowaki T."/>
            <person name="Bork P."/>
            <person name="Aranda M."/>
            <person name="Bao R."/>
            <person name="Beermann A."/>
            <person name="Berns N."/>
            <person name="Bolognesi R."/>
            <person name="Bonneton F."/>
            <person name="Bopp D."/>
            <person name="Brown S.J."/>
            <person name="Bucher G."/>
            <person name="Butts T."/>
            <person name="Chaumot A."/>
            <person name="Denell R.E."/>
            <person name="Ferrier D.E."/>
            <person name="Friedrich M."/>
            <person name="Gordon C.M."/>
            <person name="Jindra M."/>
            <person name="Klingler M."/>
            <person name="Lan Q."/>
            <person name="Lattorff H.M."/>
            <person name="Laudet V."/>
            <person name="von Levetsow C."/>
            <person name="Liu Z."/>
            <person name="Lutz R."/>
            <person name="Lynch J.A."/>
            <person name="da Fonseca R.N."/>
            <person name="Posnien N."/>
            <person name="Reuter R."/>
            <person name="Roth S."/>
            <person name="Savard J."/>
            <person name="Schinko J.B."/>
            <person name="Schmitt C."/>
            <person name="Schoppmeier M."/>
            <person name="Schroder R."/>
            <person name="Shippy T.D."/>
            <person name="Simonnet F."/>
            <person name="Marques-Souza H."/>
            <person name="Tautz D."/>
            <person name="Tomoyasu Y."/>
            <person name="Trauner J."/>
            <person name="Van der Zee M."/>
            <person name="Vervoort M."/>
            <person name="Wittkopp N."/>
            <person name="Wimmer E.A."/>
            <person name="Yang X."/>
            <person name="Jones A.K."/>
            <person name="Sattelle D.B."/>
            <person name="Ebert P.R."/>
            <person name="Nelson D."/>
            <person name="Scott J.G."/>
            <person name="Beeman R.W."/>
            <person name="Muthukrishnan S."/>
            <person name="Kramer K.J."/>
            <person name="Arakane Y."/>
            <person name="Beeman R.W."/>
            <person name="Zhu Q."/>
            <person name="Hogenkamp D."/>
            <person name="Dixit R."/>
            <person name="Oppert B."/>
            <person name="Jiang H."/>
            <person name="Zou Z."/>
            <person name="Marshall J."/>
            <person name="Elpidina E."/>
            <person name="Vinokurov K."/>
            <person name="Oppert C."/>
            <person name="Zou Z."/>
            <person name="Evans J."/>
            <person name="Lu Z."/>
            <person name="Zhao P."/>
            <person name="Sumathipala N."/>
            <person name="Altincicek B."/>
            <person name="Vilcinskas A."/>
            <person name="Williams M."/>
            <person name="Hultmark D."/>
            <person name="Hetru C."/>
            <person name="Jiang H."/>
            <person name="Grimmelikhuijzen C.J."/>
            <person name="Hauser F."/>
            <person name="Cazzamali G."/>
            <person name="Williamson M."/>
            <person name="Park Y."/>
            <person name="Li B."/>
            <person name="Tanaka Y."/>
            <person name="Predel R."/>
            <person name="Neupert S."/>
            <person name="Schachtner J."/>
            <person name="Verleyen P."/>
            <person name="Raible F."/>
            <person name="Bork P."/>
            <person name="Friedrich M."/>
            <person name="Walden K.K."/>
            <person name="Robertson H.M."/>
            <person name="Angeli S."/>
            <person name="Foret S."/>
            <person name="Bucher G."/>
            <person name="Schuetz S."/>
            <person name="Maleszka R."/>
            <person name="Wimmer E.A."/>
            <person name="Beeman R.W."/>
            <person name="Lorenzen M."/>
            <person name="Tomoyasu Y."/>
            <person name="Miller S.C."/>
            <person name="Grossmann D."/>
            <person name="Bucher G."/>
        </authorList>
    </citation>
    <scope>NUCLEOTIDE SEQUENCE [LARGE SCALE GENOMIC DNA]</scope>
    <source>
        <strain evidence="1 2">Georgia GA2</strain>
    </source>
</reference>
<evidence type="ECO:0000313" key="2">
    <source>
        <dbReference type="Proteomes" id="UP000007266"/>
    </source>
</evidence>
<dbReference type="EMBL" id="KQ971372">
    <property type="protein sequence ID" value="EFA10487.1"/>
    <property type="molecule type" value="Genomic_DNA"/>
</dbReference>
<organism evidence="1 2">
    <name type="scientific">Tribolium castaneum</name>
    <name type="common">Red flour beetle</name>
    <dbReference type="NCBI Taxonomy" id="7070"/>
    <lineage>
        <taxon>Eukaryota</taxon>
        <taxon>Metazoa</taxon>
        <taxon>Ecdysozoa</taxon>
        <taxon>Arthropoda</taxon>
        <taxon>Hexapoda</taxon>
        <taxon>Insecta</taxon>
        <taxon>Pterygota</taxon>
        <taxon>Neoptera</taxon>
        <taxon>Endopterygota</taxon>
        <taxon>Coleoptera</taxon>
        <taxon>Polyphaga</taxon>
        <taxon>Cucujiformia</taxon>
        <taxon>Tenebrionidae</taxon>
        <taxon>Tenebrionidae incertae sedis</taxon>
        <taxon>Tribolium</taxon>
    </lineage>
</organism>
<proteinExistence type="predicted"/>
<reference evidence="1 2" key="2">
    <citation type="journal article" date="2010" name="Nucleic Acids Res.">
        <title>BeetleBase in 2010: revisions to provide comprehensive genomic information for Tribolium castaneum.</title>
        <authorList>
            <person name="Kim H.S."/>
            <person name="Murphy T."/>
            <person name="Xia J."/>
            <person name="Caragea D."/>
            <person name="Park Y."/>
            <person name="Beeman R.W."/>
            <person name="Lorenzen M.D."/>
            <person name="Butcher S."/>
            <person name="Manak J.R."/>
            <person name="Brown S.J."/>
        </authorList>
    </citation>
    <scope>GENOME REANNOTATION</scope>
    <source>
        <strain evidence="1 2">Georgia GA2</strain>
    </source>
</reference>
<evidence type="ECO:0000313" key="1">
    <source>
        <dbReference type="EMBL" id="EFA10487.1"/>
    </source>
</evidence>
<protein>
    <submittedName>
        <fullName evidence="1">Uncharacterized protein</fullName>
    </submittedName>
</protein>
<dbReference type="Proteomes" id="UP000007266">
    <property type="component" value="Linkage group 9"/>
</dbReference>
<gene>
    <name evidence="1" type="primary">GLEAN_12733</name>
    <name evidence="1" type="ORF">TcasGA2_TC012733</name>
</gene>